<reference evidence="2" key="2">
    <citation type="submission" date="2025-08" db="UniProtKB">
        <authorList>
            <consortium name="Ensembl"/>
        </authorList>
    </citation>
    <scope>IDENTIFICATION</scope>
</reference>
<dbReference type="Proteomes" id="UP000007875">
    <property type="component" value="Unassembled WGS sequence"/>
</dbReference>
<organism evidence="2 3">
    <name type="scientific">Ciona savignyi</name>
    <name type="common">Pacific transparent sea squirt</name>
    <dbReference type="NCBI Taxonomy" id="51511"/>
    <lineage>
        <taxon>Eukaryota</taxon>
        <taxon>Metazoa</taxon>
        <taxon>Chordata</taxon>
        <taxon>Tunicata</taxon>
        <taxon>Ascidiacea</taxon>
        <taxon>Phlebobranchia</taxon>
        <taxon>Cionidae</taxon>
        <taxon>Ciona</taxon>
    </lineage>
</organism>
<protein>
    <submittedName>
        <fullName evidence="2">Uncharacterized protein</fullName>
    </submittedName>
</protein>
<proteinExistence type="predicted"/>
<dbReference type="Ensembl" id="ENSCSAVT00000011364.1">
    <property type="protein sequence ID" value="ENSCSAVP00000011233.1"/>
    <property type="gene ID" value="ENSCSAVG00000006574.1"/>
</dbReference>
<dbReference type="HOGENOM" id="CLU_1634807_0_0_1"/>
<name>H2Z0X1_CIOSA</name>
<reference evidence="2" key="3">
    <citation type="submission" date="2025-09" db="UniProtKB">
        <authorList>
            <consortium name="Ensembl"/>
        </authorList>
    </citation>
    <scope>IDENTIFICATION</scope>
</reference>
<sequence>MPPPPARGRGNGEVGQSPSNYGYQGYFNGAGYSSYGGRPSAADAHYFAHITNAMDINTHDTTPSKKEIHHVRLPRQGPIRVNRHIHDWEDKQQTVNKRISNDSDHIYESLDEVARNRMKLAETRAPSRSPAATRHILSRDETNGSTGSRASMRGRELPAIPI</sequence>
<feature type="region of interest" description="Disordered" evidence="1">
    <location>
        <begin position="122"/>
        <end position="162"/>
    </location>
</feature>
<keyword evidence="3" id="KW-1185">Reference proteome</keyword>
<evidence type="ECO:0000256" key="1">
    <source>
        <dbReference type="SAM" id="MobiDB-lite"/>
    </source>
</evidence>
<dbReference type="AlphaFoldDB" id="H2Z0X1"/>
<dbReference type="InParanoid" id="H2Z0X1"/>
<accession>H2Z0X1</accession>
<evidence type="ECO:0000313" key="2">
    <source>
        <dbReference type="Ensembl" id="ENSCSAVP00000011233.1"/>
    </source>
</evidence>
<reference evidence="3" key="1">
    <citation type="submission" date="2003-08" db="EMBL/GenBank/DDBJ databases">
        <authorList>
            <person name="Birren B."/>
            <person name="Nusbaum C."/>
            <person name="Abebe A."/>
            <person name="Abouelleil A."/>
            <person name="Adekoya E."/>
            <person name="Ait-zahra M."/>
            <person name="Allen N."/>
            <person name="Allen T."/>
            <person name="An P."/>
            <person name="Anderson M."/>
            <person name="Anderson S."/>
            <person name="Arachchi H."/>
            <person name="Armbruster J."/>
            <person name="Bachantsang P."/>
            <person name="Baldwin J."/>
            <person name="Barry A."/>
            <person name="Bayul T."/>
            <person name="Blitshsteyn B."/>
            <person name="Bloom T."/>
            <person name="Blye J."/>
            <person name="Boguslavskiy L."/>
            <person name="Borowsky M."/>
            <person name="Boukhgalter B."/>
            <person name="Brunache A."/>
            <person name="Butler J."/>
            <person name="Calixte N."/>
            <person name="Calvo S."/>
            <person name="Camarata J."/>
            <person name="Campo K."/>
            <person name="Chang J."/>
            <person name="Cheshatsang Y."/>
            <person name="Citroen M."/>
            <person name="Collymore A."/>
            <person name="Considine T."/>
            <person name="Cook A."/>
            <person name="Cooke P."/>
            <person name="Corum B."/>
            <person name="Cuomo C."/>
            <person name="David R."/>
            <person name="Dawoe T."/>
            <person name="Degray S."/>
            <person name="Dodge S."/>
            <person name="Dooley K."/>
            <person name="Dorje P."/>
            <person name="Dorjee K."/>
            <person name="Dorris L."/>
            <person name="Duffey N."/>
            <person name="Dupes A."/>
            <person name="Elkins T."/>
            <person name="Engels R."/>
            <person name="Erickson J."/>
            <person name="Farina A."/>
            <person name="Faro S."/>
            <person name="Ferreira P."/>
            <person name="Fischer H."/>
            <person name="Fitzgerald M."/>
            <person name="Foley K."/>
            <person name="Gage D."/>
            <person name="Galagan J."/>
            <person name="Gearin G."/>
            <person name="Gnerre S."/>
            <person name="Gnirke A."/>
            <person name="Goyette A."/>
            <person name="Graham J."/>
            <person name="Grandbois E."/>
            <person name="Gyaltsen K."/>
            <person name="Hafez N."/>
            <person name="Hagopian D."/>
            <person name="Hagos B."/>
            <person name="Hall J."/>
            <person name="Hatcher B."/>
            <person name="Heller A."/>
            <person name="Higgins H."/>
            <person name="Honan T."/>
            <person name="Horn A."/>
            <person name="Houde N."/>
            <person name="Hughes L."/>
            <person name="Hulme W."/>
            <person name="Husby E."/>
            <person name="Iliev I."/>
            <person name="Jaffe D."/>
            <person name="Jones C."/>
            <person name="Kamal M."/>
            <person name="Kamat A."/>
            <person name="Kamvysselis M."/>
            <person name="Karlsson E."/>
            <person name="Kells C."/>
            <person name="Kieu A."/>
            <person name="Kisner P."/>
            <person name="Kodira C."/>
            <person name="Kulbokas E."/>
            <person name="Labutti K."/>
            <person name="Lama D."/>
            <person name="Landers T."/>
            <person name="Leger J."/>
            <person name="Levine S."/>
            <person name="Lewis D."/>
            <person name="Lewis T."/>
            <person name="Lindblad-toh K."/>
            <person name="Liu X."/>
            <person name="Lokyitsang T."/>
            <person name="Lokyitsang Y."/>
            <person name="Lucien O."/>
            <person name="Lui A."/>
            <person name="Ma L.J."/>
            <person name="Mabbitt R."/>
            <person name="Macdonald J."/>
            <person name="Maclean C."/>
            <person name="Major J."/>
            <person name="Manning J."/>
            <person name="Marabella R."/>
            <person name="Maru K."/>
            <person name="Matthews C."/>
            <person name="Mauceli E."/>
            <person name="Mccarthy M."/>
            <person name="Mcdonough S."/>
            <person name="Mcghee T."/>
            <person name="Meldrim J."/>
            <person name="Meneus L."/>
            <person name="Mesirov J."/>
            <person name="Mihalev A."/>
            <person name="Mihova T."/>
            <person name="Mikkelsen T."/>
            <person name="Mlenga V."/>
            <person name="Moru K."/>
            <person name="Mozes J."/>
            <person name="Mulrain L."/>
            <person name="Munson G."/>
            <person name="Naylor J."/>
            <person name="Newes C."/>
            <person name="Nguyen C."/>
            <person name="Nguyen N."/>
            <person name="Nguyen T."/>
            <person name="Nicol R."/>
            <person name="Nielsen C."/>
            <person name="Nizzari M."/>
            <person name="Norbu C."/>
            <person name="Norbu N."/>
            <person name="O'donnell P."/>
            <person name="Okoawo O."/>
            <person name="O'leary S."/>
            <person name="Omotosho B."/>
            <person name="O'neill K."/>
            <person name="Osman S."/>
            <person name="Parker S."/>
            <person name="Perrin D."/>
            <person name="Phunkhang P."/>
            <person name="Piqani B."/>
            <person name="Purcell S."/>
            <person name="Rachupka T."/>
            <person name="Ramasamy U."/>
            <person name="Rameau R."/>
            <person name="Ray V."/>
            <person name="Raymond C."/>
            <person name="Retta R."/>
            <person name="Richardson S."/>
            <person name="Rise C."/>
            <person name="Rodriguez J."/>
            <person name="Rogers J."/>
            <person name="Rogov P."/>
            <person name="Rutman M."/>
            <person name="Schupbach R."/>
            <person name="Seaman C."/>
            <person name="Settipalli S."/>
            <person name="Sharpe T."/>
            <person name="Sheridan J."/>
            <person name="Sherpa N."/>
            <person name="Shi J."/>
            <person name="Smirnov S."/>
            <person name="Smith C."/>
            <person name="Sougnez C."/>
            <person name="Spencer B."/>
            <person name="Stalker J."/>
            <person name="Stange-thomann N."/>
            <person name="Stavropoulos S."/>
            <person name="Stetson K."/>
            <person name="Stone C."/>
            <person name="Stone S."/>
            <person name="Stubbs M."/>
            <person name="Talamas J."/>
            <person name="Tchuinga P."/>
            <person name="Tenzing P."/>
            <person name="Tesfaye S."/>
            <person name="Theodore J."/>
            <person name="Thoulutsang Y."/>
            <person name="Topham K."/>
            <person name="Towey S."/>
            <person name="Tsamla T."/>
            <person name="Tsomo N."/>
            <person name="Vallee D."/>
            <person name="Vassiliev H."/>
            <person name="Venkataraman V."/>
            <person name="Vinson J."/>
            <person name="Vo A."/>
            <person name="Wade C."/>
            <person name="Wang S."/>
            <person name="Wangchuk T."/>
            <person name="Wangdi T."/>
            <person name="Whittaker C."/>
            <person name="Wilkinson J."/>
            <person name="Wu Y."/>
            <person name="Wyman D."/>
            <person name="Yadav S."/>
            <person name="Yang S."/>
            <person name="Yang X."/>
            <person name="Yeager S."/>
            <person name="Yee E."/>
            <person name="Young G."/>
            <person name="Zainoun J."/>
            <person name="Zembeck L."/>
            <person name="Zimmer A."/>
            <person name="Zody M."/>
            <person name="Lander E."/>
        </authorList>
    </citation>
    <scope>NUCLEOTIDE SEQUENCE [LARGE SCALE GENOMIC DNA]</scope>
</reference>
<dbReference type="GeneTree" id="ENSGT00530000066767"/>
<feature type="region of interest" description="Disordered" evidence="1">
    <location>
        <begin position="1"/>
        <end position="22"/>
    </location>
</feature>
<evidence type="ECO:0000313" key="3">
    <source>
        <dbReference type="Proteomes" id="UP000007875"/>
    </source>
</evidence>